<dbReference type="Proteomes" id="UP001338125">
    <property type="component" value="Unassembled WGS sequence"/>
</dbReference>
<protein>
    <submittedName>
        <fullName evidence="5">WD repeat-containing C25H1.08c-like protein</fullName>
    </submittedName>
</protein>
<dbReference type="InterPro" id="IPR051179">
    <property type="entry name" value="WD_repeat_multifunction"/>
</dbReference>
<dbReference type="PROSITE" id="PS50294">
    <property type="entry name" value="WD_REPEATS_REGION"/>
    <property type="match status" value="2"/>
</dbReference>
<proteinExistence type="predicted"/>
<keyword evidence="2" id="KW-0677">Repeat</keyword>
<feature type="region of interest" description="Disordered" evidence="4">
    <location>
        <begin position="1"/>
        <end position="48"/>
    </location>
</feature>
<evidence type="ECO:0000313" key="6">
    <source>
        <dbReference type="Proteomes" id="UP001338125"/>
    </source>
</evidence>
<dbReference type="InterPro" id="IPR015943">
    <property type="entry name" value="WD40/YVTN_repeat-like_dom_sf"/>
</dbReference>
<dbReference type="PANTHER" id="PTHR19857:SF8">
    <property type="entry name" value="ANGIO-ASSOCIATED MIGRATORY CELL PROTEIN"/>
    <property type="match status" value="1"/>
</dbReference>
<keyword evidence="6" id="KW-1185">Reference proteome</keyword>
<dbReference type="PROSITE" id="PS00678">
    <property type="entry name" value="WD_REPEATS_1"/>
    <property type="match status" value="1"/>
</dbReference>
<name>A0ABR0SHV0_9HYPO</name>
<evidence type="ECO:0000256" key="3">
    <source>
        <dbReference type="PROSITE-ProRule" id="PRU00221"/>
    </source>
</evidence>
<dbReference type="InterPro" id="IPR001680">
    <property type="entry name" value="WD40_rpt"/>
</dbReference>
<dbReference type="InterPro" id="IPR019775">
    <property type="entry name" value="WD40_repeat_CS"/>
</dbReference>
<evidence type="ECO:0000313" key="5">
    <source>
        <dbReference type="EMBL" id="KAK5991281.1"/>
    </source>
</evidence>
<accession>A0ABR0SHV0</accession>
<dbReference type="SMART" id="SM00320">
    <property type="entry name" value="WD40"/>
    <property type="match status" value="7"/>
</dbReference>
<gene>
    <name evidence="5" type="ORF">PT974_09561</name>
</gene>
<dbReference type="PANTHER" id="PTHR19857">
    <property type="entry name" value="MITOCHONDRIAL DIVISION PROTEIN 1-RELATED"/>
    <property type="match status" value="1"/>
</dbReference>
<keyword evidence="1 3" id="KW-0853">WD repeat</keyword>
<feature type="repeat" description="WD" evidence="3">
    <location>
        <begin position="235"/>
        <end position="268"/>
    </location>
</feature>
<dbReference type="PROSITE" id="PS50082">
    <property type="entry name" value="WD_REPEATS_2"/>
    <property type="match status" value="2"/>
</dbReference>
<dbReference type="SUPFAM" id="SSF50978">
    <property type="entry name" value="WD40 repeat-like"/>
    <property type="match status" value="1"/>
</dbReference>
<dbReference type="Gene3D" id="2.130.10.10">
    <property type="entry name" value="YVTN repeat-like/Quinoprotein amine dehydrogenase"/>
    <property type="match status" value="1"/>
</dbReference>
<evidence type="ECO:0000256" key="2">
    <source>
        <dbReference type="ARBA" id="ARBA00022737"/>
    </source>
</evidence>
<organism evidence="5 6">
    <name type="scientific">Cladobotryum mycophilum</name>
    <dbReference type="NCBI Taxonomy" id="491253"/>
    <lineage>
        <taxon>Eukaryota</taxon>
        <taxon>Fungi</taxon>
        <taxon>Dikarya</taxon>
        <taxon>Ascomycota</taxon>
        <taxon>Pezizomycotina</taxon>
        <taxon>Sordariomycetes</taxon>
        <taxon>Hypocreomycetidae</taxon>
        <taxon>Hypocreales</taxon>
        <taxon>Hypocreaceae</taxon>
        <taxon>Cladobotryum</taxon>
    </lineage>
</organism>
<evidence type="ECO:0000256" key="4">
    <source>
        <dbReference type="SAM" id="MobiDB-lite"/>
    </source>
</evidence>
<feature type="repeat" description="WD" evidence="3">
    <location>
        <begin position="135"/>
        <end position="168"/>
    </location>
</feature>
<evidence type="ECO:0000256" key="1">
    <source>
        <dbReference type="ARBA" id="ARBA00022574"/>
    </source>
</evidence>
<dbReference type="Pfam" id="PF00400">
    <property type="entry name" value="WD40"/>
    <property type="match status" value="2"/>
</dbReference>
<dbReference type="EMBL" id="JAVFKD010000014">
    <property type="protein sequence ID" value="KAK5991281.1"/>
    <property type="molecule type" value="Genomic_DNA"/>
</dbReference>
<reference evidence="5 6" key="1">
    <citation type="submission" date="2024-01" db="EMBL/GenBank/DDBJ databases">
        <title>Complete genome of Cladobotryum mycophilum ATHUM6906.</title>
        <authorList>
            <person name="Christinaki A.C."/>
            <person name="Myridakis A.I."/>
            <person name="Kouvelis V.N."/>
        </authorList>
    </citation>
    <scope>NUCLEOTIDE SEQUENCE [LARGE SCALE GENOMIC DNA]</scope>
    <source>
        <strain evidence="5 6">ATHUM6906</strain>
    </source>
</reference>
<sequence>MASDRPDEDMDQDLLAAEDADEEILNDEDLAMDSDNEEGEGQEEGMVEGEELVLQNDSIAFFDLPQDSLFAIAQHPVHPSLIAVGGSAGQEDDAPGAGWLFDTSAAQSRPVLPASYASDPSERPKNTQLESLVFLDGHKDSINALAWTLPRGEVLVSGGLDGKIRAWKADVKPSQGVSLSLVGESQEVEEINWISACPSAAHPNTIALGANDGSVWVYTVDPSDPSNPLQIVQSYFLHTGACTAGAWTADGNLLATVSDDSSLYVWDVWGLAAANNLVGDNGQSAFSLTGEDQRFEVKGGLYSIAIDPKGSFVAVGGAGGAIRIVSLPRLTAAAPPSKSAKGKGSKSSADPTAGGQILASLQAQFDSIETLAVAVTPTTPPTTLLAAGSVDGSICVYDATRRFAVRKNLVGAHEDHSVVKVEFVPGTWLLTSCGMDGVVRRWDLRASGATSASTDSGLLKEWRGHMGGGEGGGVLGFVQGQTGERLVTAGDDGVSLVFEA</sequence>
<dbReference type="InterPro" id="IPR036322">
    <property type="entry name" value="WD40_repeat_dom_sf"/>
</dbReference>
<comment type="caution">
    <text evidence="5">The sequence shown here is derived from an EMBL/GenBank/DDBJ whole genome shotgun (WGS) entry which is preliminary data.</text>
</comment>